<comment type="caution">
    <text evidence="1">The sequence shown here is derived from an EMBL/GenBank/DDBJ whole genome shotgun (WGS) entry which is preliminary data.</text>
</comment>
<dbReference type="OrthoDB" id="6513831at2759"/>
<protein>
    <submittedName>
        <fullName evidence="1">Mariner Mos1 transposase</fullName>
    </submittedName>
</protein>
<dbReference type="PANTHER" id="PTHR46060">
    <property type="entry name" value="MARINER MOS1 TRANSPOSASE-LIKE PROTEIN"/>
    <property type="match status" value="1"/>
</dbReference>
<dbReference type="EMBL" id="BGPR01000047">
    <property type="protein sequence ID" value="GBL86311.1"/>
    <property type="molecule type" value="Genomic_DNA"/>
</dbReference>
<accession>A0A4Y2B1V9</accession>
<gene>
    <name evidence="1" type="primary">marinerT_118</name>
    <name evidence="1" type="ORF">AVEN_132028_1</name>
</gene>
<evidence type="ECO:0000313" key="2">
    <source>
        <dbReference type="Proteomes" id="UP000499080"/>
    </source>
</evidence>
<dbReference type="Gene3D" id="3.30.420.10">
    <property type="entry name" value="Ribonuclease H-like superfamily/Ribonuclease H"/>
    <property type="match status" value="1"/>
</dbReference>
<dbReference type="AlphaFoldDB" id="A0A4Y2B1V9"/>
<dbReference type="Proteomes" id="UP000499080">
    <property type="component" value="Unassembled WGS sequence"/>
</dbReference>
<keyword evidence="2" id="KW-1185">Reference proteome</keyword>
<dbReference type="InterPro" id="IPR036397">
    <property type="entry name" value="RNaseH_sf"/>
</dbReference>
<dbReference type="Pfam" id="PF01359">
    <property type="entry name" value="Transposase_1"/>
    <property type="match status" value="1"/>
</dbReference>
<organism evidence="1 2">
    <name type="scientific">Araneus ventricosus</name>
    <name type="common">Orbweaver spider</name>
    <name type="synonym">Epeira ventricosa</name>
    <dbReference type="NCBI Taxonomy" id="182803"/>
    <lineage>
        <taxon>Eukaryota</taxon>
        <taxon>Metazoa</taxon>
        <taxon>Ecdysozoa</taxon>
        <taxon>Arthropoda</taxon>
        <taxon>Chelicerata</taxon>
        <taxon>Arachnida</taxon>
        <taxon>Araneae</taxon>
        <taxon>Araneomorphae</taxon>
        <taxon>Entelegynae</taxon>
        <taxon>Araneoidea</taxon>
        <taxon>Araneidae</taxon>
        <taxon>Araneus</taxon>
    </lineage>
</organism>
<evidence type="ECO:0000313" key="1">
    <source>
        <dbReference type="EMBL" id="GBL86311.1"/>
    </source>
</evidence>
<sequence length="222" mass="26023">MPLRLDACEDLIDMADRDPNILKTIFTSDETWRLRYDPEDKRHSMEWLGPWSPKSKKARSEKSRIKTMLAVFFDSEVLVHIEFLPEGTTLNASTYVEILKRLLQLIKQVRPQYAKQGDWTLLHDNARPHTAFVVQKFLDKREVVSLYHQTLLPRLVYPDLFLFPKLNSALKGQRFSHISDIQRNVTTQLKAIPKDECARSYQDLYGRSQKCITIDGHYFKAQ</sequence>
<proteinExistence type="predicted"/>
<reference evidence="1 2" key="1">
    <citation type="journal article" date="2019" name="Sci. Rep.">
        <title>Orb-weaving spider Araneus ventricosus genome elucidates the spidroin gene catalogue.</title>
        <authorList>
            <person name="Kono N."/>
            <person name="Nakamura H."/>
            <person name="Ohtoshi R."/>
            <person name="Moran D.A.P."/>
            <person name="Shinohara A."/>
            <person name="Yoshida Y."/>
            <person name="Fujiwara M."/>
            <person name="Mori M."/>
            <person name="Tomita M."/>
            <person name="Arakawa K."/>
        </authorList>
    </citation>
    <scope>NUCLEOTIDE SEQUENCE [LARGE SCALE GENOMIC DNA]</scope>
</reference>
<name>A0A4Y2B1V9_ARAVE</name>
<dbReference type="InterPro" id="IPR052709">
    <property type="entry name" value="Transposase-MT_Hybrid"/>
</dbReference>
<dbReference type="InterPro" id="IPR001888">
    <property type="entry name" value="Transposase_1"/>
</dbReference>
<dbReference type="PANTHER" id="PTHR46060:SF1">
    <property type="entry name" value="MARINER MOS1 TRANSPOSASE-LIKE PROTEIN"/>
    <property type="match status" value="1"/>
</dbReference>
<dbReference type="GO" id="GO:0003676">
    <property type="term" value="F:nucleic acid binding"/>
    <property type="evidence" value="ECO:0007669"/>
    <property type="project" value="InterPro"/>
</dbReference>